<dbReference type="RefSeq" id="WP_268881748.1">
    <property type="nucleotide sequence ID" value="NZ_CP114029.1"/>
</dbReference>
<organism evidence="2 3">
    <name type="scientific">Jiella pelagia</name>
    <dbReference type="NCBI Taxonomy" id="2986949"/>
    <lineage>
        <taxon>Bacteria</taxon>
        <taxon>Pseudomonadati</taxon>
        <taxon>Pseudomonadota</taxon>
        <taxon>Alphaproteobacteria</taxon>
        <taxon>Hyphomicrobiales</taxon>
        <taxon>Aurantimonadaceae</taxon>
        <taxon>Jiella</taxon>
    </lineage>
</organism>
<feature type="domain" description="Helix-turn-helix" evidence="1">
    <location>
        <begin position="17"/>
        <end position="62"/>
    </location>
</feature>
<dbReference type="InterPro" id="IPR041657">
    <property type="entry name" value="HTH_17"/>
</dbReference>
<accession>A0ABY7C0T8</accession>
<proteinExistence type="predicted"/>
<reference evidence="2" key="1">
    <citation type="submission" date="2022-12" db="EMBL/GenBank/DDBJ databases">
        <title>Jiella pelagia sp. nov., isolated from phosphonate enriched culture of Northwest Pacific surface seawater.</title>
        <authorList>
            <person name="Shin D.Y."/>
            <person name="Hwang C.Y."/>
        </authorList>
    </citation>
    <scope>NUCLEOTIDE SEQUENCE</scope>
    <source>
        <strain evidence="2">HL-NP1</strain>
    </source>
</reference>
<protein>
    <recommendedName>
        <fullName evidence="1">Helix-turn-helix domain-containing protein</fullName>
    </recommendedName>
</protein>
<keyword evidence="3" id="KW-1185">Reference proteome</keyword>
<evidence type="ECO:0000313" key="2">
    <source>
        <dbReference type="EMBL" id="WAP69308.1"/>
    </source>
</evidence>
<gene>
    <name evidence="2" type="ORF">OH818_03135</name>
</gene>
<dbReference type="EMBL" id="CP114029">
    <property type="protein sequence ID" value="WAP69308.1"/>
    <property type="molecule type" value="Genomic_DNA"/>
</dbReference>
<evidence type="ECO:0000313" key="3">
    <source>
        <dbReference type="Proteomes" id="UP001164020"/>
    </source>
</evidence>
<name>A0ABY7C0T8_9HYPH</name>
<evidence type="ECO:0000259" key="1">
    <source>
        <dbReference type="Pfam" id="PF12728"/>
    </source>
</evidence>
<dbReference type="Pfam" id="PF12728">
    <property type="entry name" value="HTH_17"/>
    <property type="match status" value="1"/>
</dbReference>
<dbReference type="Proteomes" id="UP001164020">
    <property type="component" value="Chromosome"/>
</dbReference>
<sequence>MVASSIVPILSRRDEMVDIREAADHAGRSDKTIKAWCRDHGIGHRCGPGGSYRVNAIALEMLIHGDLEALELLRRGDRTAERVRLYFDHVGIAA</sequence>